<keyword evidence="3" id="KW-0012">Acyltransferase</keyword>
<keyword evidence="1" id="KW-0812">Transmembrane</keyword>
<name>A0A285IMA8_9GAMM</name>
<dbReference type="GO" id="GO:0016747">
    <property type="term" value="F:acyltransferase activity, transferring groups other than amino-acyl groups"/>
    <property type="evidence" value="ECO:0007669"/>
    <property type="project" value="InterPro"/>
</dbReference>
<dbReference type="AlphaFoldDB" id="A0A285IMA8"/>
<dbReference type="Proteomes" id="UP000219353">
    <property type="component" value="Unassembled WGS sequence"/>
</dbReference>
<dbReference type="InterPro" id="IPR002656">
    <property type="entry name" value="Acyl_transf_3_dom"/>
</dbReference>
<evidence type="ECO:0000313" key="3">
    <source>
        <dbReference type="EMBL" id="SNY49108.1"/>
    </source>
</evidence>
<keyword evidence="4" id="KW-1185">Reference proteome</keyword>
<dbReference type="InterPro" id="IPR050623">
    <property type="entry name" value="Glucan_succinyl_AcylTrfase"/>
</dbReference>
<keyword evidence="1" id="KW-0472">Membrane</keyword>
<feature type="transmembrane region" description="Helical" evidence="1">
    <location>
        <begin position="99"/>
        <end position="119"/>
    </location>
</feature>
<protein>
    <submittedName>
        <fullName evidence="3">Acyltransferase family protein</fullName>
    </submittedName>
</protein>
<feature type="transmembrane region" description="Helical" evidence="1">
    <location>
        <begin position="356"/>
        <end position="378"/>
    </location>
</feature>
<feature type="transmembrane region" description="Helical" evidence="1">
    <location>
        <begin position="285"/>
        <end position="309"/>
    </location>
</feature>
<feature type="transmembrane region" description="Helical" evidence="1">
    <location>
        <begin position="225"/>
        <end position="241"/>
    </location>
</feature>
<evidence type="ECO:0000256" key="1">
    <source>
        <dbReference type="SAM" id="Phobius"/>
    </source>
</evidence>
<accession>A0A285IMA8</accession>
<feature type="transmembrane region" description="Helical" evidence="1">
    <location>
        <begin position="253"/>
        <end position="273"/>
    </location>
</feature>
<dbReference type="PANTHER" id="PTHR36927:SF3">
    <property type="entry name" value="GLUCANS BIOSYNTHESIS PROTEIN C"/>
    <property type="match status" value="1"/>
</dbReference>
<feature type="transmembrane region" description="Helical" evidence="1">
    <location>
        <begin position="163"/>
        <end position="182"/>
    </location>
</feature>
<organism evidence="3 4">
    <name type="scientific">Arsukibacterium tuosuense</name>
    <dbReference type="NCBI Taxonomy" id="1323745"/>
    <lineage>
        <taxon>Bacteria</taxon>
        <taxon>Pseudomonadati</taxon>
        <taxon>Pseudomonadota</taxon>
        <taxon>Gammaproteobacteria</taxon>
        <taxon>Chromatiales</taxon>
        <taxon>Chromatiaceae</taxon>
        <taxon>Arsukibacterium</taxon>
    </lineage>
</organism>
<evidence type="ECO:0000259" key="2">
    <source>
        <dbReference type="Pfam" id="PF01757"/>
    </source>
</evidence>
<proteinExistence type="predicted"/>
<keyword evidence="3" id="KW-0808">Transferase</keyword>
<reference evidence="4" key="1">
    <citation type="submission" date="2017-09" db="EMBL/GenBank/DDBJ databases">
        <authorList>
            <person name="Varghese N."/>
            <person name="Submissions S."/>
        </authorList>
    </citation>
    <scope>NUCLEOTIDE SEQUENCE [LARGE SCALE GENOMIC DNA]</scope>
    <source>
        <strain evidence="4">CGMCC 1.12461</strain>
    </source>
</reference>
<feature type="transmembrane region" description="Helical" evidence="1">
    <location>
        <begin position="67"/>
        <end position="87"/>
    </location>
</feature>
<keyword evidence="1" id="KW-1133">Transmembrane helix</keyword>
<dbReference type="Pfam" id="PF01757">
    <property type="entry name" value="Acyl_transf_3"/>
    <property type="match status" value="1"/>
</dbReference>
<evidence type="ECO:0000313" key="4">
    <source>
        <dbReference type="Proteomes" id="UP000219353"/>
    </source>
</evidence>
<feature type="transmembrane region" description="Helical" evidence="1">
    <location>
        <begin position="330"/>
        <end position="350"/>
    </location>
</feature>
<gene>
    <name evidence="3" type="ORF">SAMN06297280_1256</name>
</gene>
<sequence length="417" mass="47935">MLTTSATTQVIPRRYELDWLRVLAFGLLIFYHTGMLYVERWGFHFKSQYLSSSLEYLMLLSSPWRMLLIWFISGYALGAVILHCAGWRQYFKFGLRRTVILLLPLLVGLWLIVPPQLYAEMVQKDGLSLSYWQFYQAFFDLQHPLFADYQSGVWPHVDVNHLWFLRSLWQFTLLVLLLMPILNSRRVQQACRWLFQLALPWQVFAWSLLLLAIRFAASGDAVRELQGLVVFLLGILVVRQPDFWQQLAQPRRWLGWLCLLNYGALCGLYFLAYQPDQLPALLQPAILPGLHLSFSVQAVAMLCWILVLAQRYLSKPHRKLALANRMVFPVYLLHQSLIIIAALWLTPFALGGFTEAALVLMVTLSGSALCLLVCWHLPLLAPLVGLRTPYQFSTGWRKAGLFCGALLVTPLVVNLLL</sequence>
<feature type="transmembrane region" description="Helical" evidence="1">
    <location>
        <begin position="19"/>
        <end position="38"/>
    </location>
</feature>
<dbReference type="OrthoDB" id="9809782at2"/>
<feature type="domain" description="Acyltransferase 3" evidence="2">
    <location>
        <begin position="15"/>
        <end position="370"/>
    </location>
</feature>
<dbReference type="EMBL" id="OBEB01000002">
    <property type="protein sequence ID" value="SNY49108.1"/>
    <property type="molecule type" value="Genomic_DNA"/>
</dbReference>
<feature type="transmembrane region" description="Helical" evidence="1">
    <location>
        <begin position="194"/>
        <end position="213"/>
    </location>
</feature>
<dbReference type="RefSeq" id="WP_097110548.1">
    <property type="nucleotide sequence ID" value="NZ_OBEB01000002.1"/>
</dbReference>
<dbReference type="PANTHER" id="PTHR36927">
    <property type="entry name" value="BLR4337 PROTEIN"/>
    <property type="match status" value="1"/>
</dbReference>
<feature type="transmembrane region" description="Helical" evidence="1">
    <location>
        <begin position="399"/>
        <end position="416"/>
    </location>
</feature>